<dbReference type="GO" id="GO:0005813">
    <property type="term" value="C:centrosome"/>
    <property type="evidence" value="ECO:0007669"/>
    <property type="project" value="TreeGrafter"/>
</dbReference>
<protein>
    <recommendedName>
        <fullName evidence="7">Short myomegalin-like EB1 binding protein N-terminal domain-containing protein</fullName>
    </recommendedName>
</protein>
<dbReference type="InterPro" id="IPR012934">
    <property type="entry name" value="Znf_AD"/>
</dbReference>
<keyword evidence="1" id="KW-0175">Coiled coil</keyword>
<evidence type="ECO:0008006" key="7">
    <source>
        <dbReference type="Google" id="ProtNLM"/>
    </source>
</evidence>
<feature type="coiled-coil region" evidence="1">
    <location>
        <begin position="440"/>
        <end position="509"/>
    </location>
</feature>
<feature type="domain" description="ZAD" evidence="3">
    <location>
        <begin position="10"/>
        <end position="81"/>
    </location>
</feature>
<feature type="compositionally biased region" description="Polar residues" evidence="2">
    <location>
        <begin position="218"/>
        <end position="232"/>
    </location>
</feature>
<gene>
    <name evidence="5" type="ORF">Q5P01_015520</name>
</gene>
<feature type="region of interest" description="Disordered" evidence="2">
    <location>
        <begin position="216"/>
        <end position="312"/>
    </location>
</feature>
<dbReference type="GO" id="GO:1903358">
    <property type="term" value="P:regulation of Golgi organization"/>
    <property type="evidence" value="ECO:0007669"/>
    <property type="project" value="TreeGrafter"/>
</dbReference>
<proteinExistence type="predicted"/>
<dbReference type="GO" id="GO:0005634">
    <property type="term" value="C:nucleus"/>
    <property type="evidence" value="ECO:0007669"/>
    <property type="project" value="InterPro"/>
</dbReference>
<evidence type="ECO:0000313" key="6">
    <source>
        <dbReference type="Proteomes" id="UP001187415"/>
    </source>
</evidence>
<evidence type="ECO:0000256" key="2">
    <source>
        <dbReference type="SAM" id="MobiDB-lite"/>
    </source>
</evidence>
<dbReference type="GO" id="GO:0008270">
    <property type="term" value="F:zinc ion binding"/>
    <property type="evidence" value="ECO:0007669"/>
    <property type="project" value="InterPro"/>
</dbReference>
<dbReference type="Pfam" id="PF18615">
    <property type="entry name" value="SMYLE_N"/>
    <property type="match status" value="1"/>
</dbReference>
<dbReference type="InterPro" id="IPR052593">
    <property type="entry name" value="MT-associated_AKAP9-binding"/>
</dbReference>
<feature type="region of interest" description="Disordered" evidence="2">
    <location>
        <begin position="624"/>
        <end position="643"/>
    </location>
</feature>
<feature type="domain" description="Short myomegalin-like EB1 binding protein N-terminal" evidence="4">
    <location>
        <begin position="132"/>
        <end position="406"/>
    </location>
</feature>
<feature type="compositionally biased region" description="Basic and acidic residues" evidence="2">
    <location>
        <begin position="303"/>
        <end position="312"/>
    </location>
</feature>
<name>A0AA88MG41_CHASR</name>
<evidence type="ECO:0000256" key="1">
    <source>
        <dbReference type="SAM" id="Coils"/>
    </source>
</evidence>
<evidence type="ECO:0000259" key="3">
    <source>
        <dbReference type="Pfam" id="PF07776"/>
    </source>
</evidence>
<dbReference type="GO" id="GO:0005794">
    <property type="term" value="C:Golgi apparatus"/>
    <property type="evidence" value="ECO:0007669"/>
    <property type="project" value="TreeGrafter"/>
</dbReference>
<dbReference type="InterPro" id="IPR040947">
    <property type="entry name" value="SMYLE_N"/>
</dbReference>
<dbReference type="Pfam" id="PF07776">
    <property type="entry name" value="zf-AD"/>
    <property type="match status" value="1"/>
</dbReference>
<dbReference type="GO" id="GO:0090063">
    <property type="term" value="P:positive regulation of microtubule nucleation"/>
    <property type="evidence" value="ECO:0007669"/>
    <property type="project" value="TreeGrafter"/>
</dbReference>
<organism evidence="5 6">
    <name type="scientific">Channa striata</name>
    <name type="common">Snakehead murrel</name>
    <name type="synonym">Ophicephalus striatus</name>
    <dbReference type="NCBI Taxonomy" id="64152"/>
    <lineage>
        <taxon>Eukaryota</taxon>
        <taxon>Metazoa</taxon>
        <taxon>Chordata</taxon>
        <taxon>Craniata</taxon>
        <taxon>Vertebrata</taxon>
        <taxon>Euteleostomi</taxon>
        <taxon>Actinopterygii</taxon>
        <taxon>Neopterygii</taxon>
        <taxon>Teleostei</taxon>
        <taxon>Neoteleostei</taxon>
        <taxon>Acanthomorphata</taxon>
        <taxon>Anabantaria</taxon>
        <taxon>Anabantiformes</taxon>
        <taxon>Channoidei</taxon>
        <taxon>Channidae</taxon>
        <taxon>Channa</taxon>
    </lineage>
</organism>
<dbReference type="Proteomes" id="UP001187415">
    <property type="component" value="Unassembled WGS sequence"/>
</dbReference>
<accession>A0AA88MG41</accession>
<comment type="caution">
    <text evidence="5">The sequence shown here is derived from an EMBL/GenBank/DDBJ whole genome shotgun (WGS) entry which is preliminary data.</text>
</comment>
<dbReference type="GO" id="GO:0007098">
    <property type="term" value="P:centrosome cycle"/>
    <property type="evidence" value="ECO:0007669"/>
    <property type="project" value="TreeGrafter"/>
</dbReference>
<dbReference type="PANTHER" id="PTHR46501">
    <property type="entry name" value="MYOMEGALIN"/>
    <property type="match status" value="1"/>
</dbReference>
<sequence>MLDAVKMKELCRICARELCGNQRRWIFHPAAKLNLQVLLSHALGRELTRDGRGEFACSKCAFMLDRMYRFDTVIARVEALSLERLHKLLLEKDRLRQCIGGLYRKNNSEDGAPSGSSVALVGTEAGSEDSPVVDLSALQDVRYSDMIQEDLTYSVYESWADREDPALDHHTHHHEHLHQCPGGDSGLKPRRCRGCAALRVADSDYEAVCKVPRRVGRRSTSCGPSTRYSTATLGVEDPTRESEAASVAFEPPSTGIDSDKTTGDWRSPSPASSVESLDTAVDVSVPPAIHKEREETEPEKDPEEAPARRDTLWDRHVTESSLSGLDMMLSLLRGWEYRPVKPQRGSRLPVLVKAKLEQGLSLQLSVPLRSPCGGAADRDFDPHRSVPELVTPSPQQELQAELAEMEEQWLDDYVQCGPFCLQQQLIDERQGQLIQYETAAGQCVSELQQAQNQVHSLQAKIRESETRNQKLQKRLGDMELELRSAREEAQRQERNIQNLSDAVNSKDAEAAELSSVINEQNKMLCSLKDLTNRKQLQASGPESIRGQGEVLALQASLLQAQLELQAGQRAQRQASRIQEDLNRAVQRLEKDLKGALQHRRETEKHNQELQLTLEKARLALQEREEQLREGEQQRQREEEEREKSIRELKASLQTKEQLVEDYCALLDDPKDKRDSLLQKLRQRIKERDRALERAVDEKFRCVEEKEEEARRLQLLLREKERDLERQRCVLANNEETITSLEVLLRGKALELQQVCDG</sequence>
<dbReference type="GO" id="GO:0060090">
    <property type="term" value="F:molecular adaptor activity"/>
    <property type="evidence" value="ECO:0007669"/>
    <property type="project" value="TreeGrafter"/>
</dbReference>
<dbReference type="EMBL" id="JAUPFM010000012">
    <property type="protein sequence ID" value="KAK2835036.1"/>
    <property type="molecule type" value="Genomic_DNA"/>
</dbReference>
<dbReference type="AlphaFoldDB" id="A0AA88MG41"/>
<reference evidence="5" key="1">
    <citation type="submission" date="2023-07" db="EMBL/GenBank/DDBJ databases">
        <title>Chromosome-level Genome Assembly of Striped Snakehead (Channa striata).</title>
        <authorList>
            <person name="Liu H."/>
        </authorList>
    </citation>
    <scope>NUCLEOTIDE SEQUENCE</scope>
    <source>
        <strain evidence="5">Gz</strain>
        <tissue evidence="5">Muscle</tissue>
    </source>
</reference>
<keyword evidence="6" id="KW-1185">Reference proteome</keyword>
<dbReference type="PANTHER" id="PTHR46501:SF2">
    <property type="entry name" value="MYOMEGALIN"/>
    <property type="match status" value="1"/>
</dbReference>
<evidence type="ECO:0000259" key="4">
    <source>
        <dbReference type="Pfam" id="PF18615"/>
    </source>
</evidence>
<evidence type="ECO:0000313" key="5">
    <source>
        <dbReference type="EMBL" id="KAK2835036.1"/>
    </source>
</evidence>